<reference evidence="4" key="1">
    <citation type="submission" date="2022-07" db="EMBL/GenBank/DDBJ databases">
        <title>Enhanced cultured diversity of the mouse gut microbiota enables custom-made synthetic communities.</title>
        <authorList>
            <person name="Afrizal A."/>
        </authorList>
    </citation>
    <scope>NUCLEOTIDE SEQUENCE</scope>
    <source>
        <strain evidence="4">DSM 29482</strain>
    </source>
</reference>
<dbReference type="EC" id="3.7.1.12" evidence="4"/>
<evidence type="ECO:0000313" key="4">
    <source>
        <dbReference type="EMBL" id="MCR2043859.1"/>
    </source>
</evidence>
<dbReference type="SUPFAM" id="SSF159664">
    <property type="entry name" value="CobE/GbiG C-terminal domain-like"/>
    <property type="match status" value="1"/>
</dbReference>
<comment type="caution">
    <text evidence="4">The sequence shown here is derived from an EMBL/GenBank/DDBJ whole genome shotgun (WGS) entry which is preliminary data.</text>
</comment>
<feature type="domain" description="Cobalamin synthesis G N-terminal" evidence="2">
    <location>
        <begin position="44"/>
        <end position="124"/>
    </location>
</feature>
<dbReference type="InterPro" id="IPR021744">
    <property type="entry name" value="CbiG_N"/>
</dbReference>
<dbReference type="GO" id="GO:0043779">
    <property type="term" value="F:cobalt-precorrin-5A acetaldehyde-lyase activity"/>
    <property type="evidence" value="ECO:0007669"/>
    <property type="project" value="UniProtKB-EC"/>
</dbReference>
<evidence type="ECO:0000313" key="5">
    <source>
        <dbReference type="Proteomes" id="UP001142078"/>
    </source>
</evidence>
<dbReference type="Pfam" id="PF01890">
    <property type="entry name" value="CbiG_C"/>
    <property type="match status" value="1"/>
</dbReference>
<dbReference type="Gene3D" id="3.40.50.11220">
    <property type="match status" value="1"/>
</dbReference>
<gene>
    <name evidence="4" type="primary">cbiG</name>
    <name evidence="4" type="ORF">NSA23_06965</name>
</gene>
<dbReference type="OrthoDB" id="9781023at2"/>
<dbReference type="Proteomes" id="UP001142078">
    <property type="component" value="Unassembled WGS sequence"/>
</dbReference>
<feature type="domain" description="CobE/GbiG C-terminal" evidence="1">
    <location>
        <begin position="219"/>
        <end position="333"/>
    </location>
</feature>
<dbReference type="InterPro" id="IPR052553">
    <property type="entry name" value="CbiG_hydrolase"/>
</dbReference>
<accession>A0A9X2S517</accession>
<dbReference type="NCBIfam" id="NF004466">
    <property type="entry name" value="PRK05788.1-4"/>
    <property type="match status" value="1"/>
</dbReference>
<dbReference type="PANTHER" id="PTHR37477:SF1">
    <property type="entry name" value="COBALT-PRECORRIN-5A HYDROLASE"/>
    <property type="match status" value="1"/>
</dbReference>
<organism evidence="4 5">
    <name type="scientific">Anaerosalibacter massiliensis</name>
    <dbReference type="NCBI Taxonomy" id="1347392"/>
    <lineage>
        <taxon>Bacteria</taxon>
        <taxon>Bacillati</taxon>
        <taxon>Bacillota</taxon>
        <taxon>Tissierellia</taxon>
        <taxon>Tissierellales</taxon>
        <taxon>Sporanaerobacteraceae</taxon>
        <taxon>Anaerosalibacter</taxon>
    </lineage>
</organism>
<feature type="domain" description="Cobalamin biosynthesis central region" evidence="3">
    <location>
        <begin position="130"/>
        <end position="215"/>
    </location>
</feature>
<dbReference type="InterPro" id="IPR021745">
    <property type="entry name" value="CbiG_mid"/>
</dbReference>
<dbReference type="Pfam" id="PF11760">
    <property type="entry name" value="CbiG_N"/>
    <property type="match status" value="1"/>
</dbReference>
<dbReference type="SUPFAM" id="SSF159672">
    <property type="entry name" value="CbiG N-terminal domain-like"/>
    <property type="match status" value="1"/>
</dbReference>
<dbReference type="InterPro" id="IPR002750">
    <property type="entry name" value="CobE/GbiG_C"/>
</dbReference>
<evidence type="ECO:0000259" key="2">
    <source>
        <dbReference type="Pfam" id="PF11760"/>
    </source>
</evidence>
<dbReference type="AlphaFoldDB" id="A0A9X2S517"/>
<dbReference type="PANTHER" id="PTHR37477">
    <property type="entry name" value="COBALT-PRECORRIN-5A HYDROLASE"/>
    <property type="match status" value="1"/>
</dbReference>
<keyword evidence="5" id="KW-1185">Reference proteome</keyword>
<evidence type="ECO:0000259" key="3">
    <source>
        <dbReference type="Pfam" id="PF11761"/>
    </source>
</evidence>
<keyword evidence="4" id="KW-0378">Hydrolase</keyword>
<dbReference type="GO" id="GO:0009236">
    <property type="term" value="P:cobalamin biosynthetic process"/>
    <property type="evidence" value="ECO:0007669"/>
    <property type="project" value="InterPro"/>
</dbReference>
<proteinExistence type="predicted"/>
<sequence>MKVACLSFTDSGREIGERLYNYKGKDIQIVHYVNSNIEGGIKSIIKDIVENYDGIIFISATGIAVRMISPYIIDKTVDPAIIVVDDLGRFSISLLSGHIGRGNFLCKQVASILGARPVITTASDNRGIEAIDAFSMKMDYFMEDMESIKDITAMMVNGKKIGFYSEDEKIISYDNIVVINKFEDIEDVKDEVDGFILITSVKSIDLDTPHTILRPKNLNIGIGCRKGVEEGRIVESVLNILNKNNLSERSIKSIGTVEIKKYESGIIETSKYFNCPLNIFTIDEIEKVEDKFGKSDFVKKTIGVFSVSEPCAYLSGGEIIVEKTRCNGITIAISKEENHG</sequence>
<protein>
    <submittedName>
        <fullName evidence="4">Cobalt-precorrin 5A hydrolase</fullName>
        <ecNumber evidence="4">3.7.1.12</ecNumber>
    </submittedName>
</protein>
<dbReference type="Gene3D" id="3.30.420.180">
    <property type="entry name" value="CobE/GbiG C-terminal domain"/>
    <property type="match status" value="1"/>
</dbReference>
<dbReference type="InterPro" id="IPR038029">
    <property type="entry name" value="GbiG_N_sf"/>
</dbReference>
<name>A0A9X2S517_9FIRM</name>
<dbReference type="RefSeq" id="WP_042680632.1">
    <property type="nucleotide sequence ID" value="NZ_CABKTM010000020.1"/>
</dbReference>
<dbReference type="Pfam" id="PF11761">
    <property type="entry name" value="CbiG_mid"/>
    <property type="match status" value="1"/>
</dbReference>
<dbReference type="InterPro" id="IPR036518">
    <property type="entry name" value="CobE/GbiG_C_sf"/>
</dbReference>
<evidence type="ECO:0000259" key="1">
    <source>
        <dbReference type="Pfam" id="PF01890"/>
    </source>
</evidence>
<dbReference type="EMBL" id="JANJZL010000003">
    <property type="protein sequence ID" value="MCR2043859.1"/>
    <property type="molecule type" value="Genomic_DNA"/>
</dbReference>